<sequence>MTSLLHKDFFVAEGRFILILYWRIDVLMLFCKESLFTPGPTPVPDRVKQAMNQPMVAHRSEVFSNSLKQVATKLMPVFGTKEPVVVIAGSGTSALESAVCNVVHEGDHVVVVVTGVFGERFASICESYGAHVHRLNIEWGTACRPEQLETFLKGLKDPVKAVFATYCETSTSVLNPVKDLGAVVKRVTDALYIVDGVSCIGGVPANMEDYQIDILVSGSQKALMLPPGLAFVAVNKRAKEAIKNGPEKRFYLDLNRYIDSYDEAVTTPFTPPVSLVFGAEEVCRMIEEEGWDNVIKRHEILRDMTRAGVKALGLPLLVENDADASPTVTAVKPDGDQAGAIKKYLQDHFSMVVASGQKQLKGKIFRIGHMGYSTPFDVINVLTALEMAVHELNGRDTFGIAVKKAEEAWKAHV</sequence>
<protein>
    <submittedName>
        <fullName evidence="9">Putative soluble hydrogenase subunit</fullName>
    </submittedName>
</protein>
<reference evidence="10" key="1">
    <citation type="submission" date="2016-01" db="EMBL/GenBank/DDBJ databases">
        <authorList>
            <person name="Mitreva M."/>
            <person name="Pepin K.H."/>
            <person name="Mihindukulasuriya K.A."/>
            <person name="Fulton R."/>
            <person name="Fronick C."/>
            <person name="O'Laughlin M."/>
            <person name="Miner T."/>
            <person name="Herter B."/>
            <person name="Rosa B.A."/>
            <person name="Cordes M."/>
            <person name="Tomlinson C."/>
            <person name="Wollam A."/>
            <person name="Palsikar V.B."/>
            <person name="Mardis E.R."/>
            <person name="Wilson R.K."/>
        </authorList>
    </citation>
    <scope>NUCLEOTIDE SEQUENCE [LARGE SCALE GENOMIC DNA]</scope>
    <source>
        <strain evidence="10">GED7749B</strain>
    </source>
</reference>
<dbReference type="InterPro" id="IPR015424">
    <property type="entry name" value="PyrdxlP-dep_Trfase"/>
</dbReference>
<gene>
    <name evidence="9" type="ORF">HMPREF3213_02506</name>
</gene>
<dbReference type="InterPro" id="IPR015421">
    <property type="entry name" value="PyrdxlP-dep_Trfase_major"/>
</dbReference>
<evidence type="ECO:0000256" key="5">
    <source>
        <dbReference type="PIRSR" id="PIRSR000524-50"/>
    </source>
</evidence>
<dbReference type="SUPFAM" id="SSF53383">
    <property type="entry name" value="PLP-dependent transferases"/>
    <property type="match status" value="1"/>
</dbReference>
<dbReference type="EMBL" id="LRPN01000109">
    <property type="protein sequence ID" value="KWZ79730.1"/>
    <property type="molecule type" value="Genomic_DNA"/>
</dbReference>
<dbReference type="InterPro" id="IPR015422">
    <property type="entry name" value="PyrdxlP-dep_Trfase_small"/>
</dbReference>
<keyword evidence="3 5" id="KW-0663">Pyridoxal phosphate</keyword>
<evidence type="ECO:0000256" key="3">
    <source>
        <dbReference type="ARBA" id="ARBA00022898"/>
    </source>
</evidence>
<evidence type="ECO:0000313" key="9">
    <source>
        <dbReference type="EMBL" id="KWZ79730.1"/>
    </source>
</evidence>
<dbReference type="PIRSF" id="PIRSF000524">
    <property type="entry name" value="SPT"/>
    <property type="match status" value="1"/>
</dbReference>
<evidence type="ECO:0000256" key="1">
    <source>
        <dbReference type="ARBA" id="ARBA00001933"/>
    </source>
</evidence>
<feature type="modified residue" description="N6-(pyridoxal phosphate)lysine" evidence="5">
    <location>
        <position position="221"/>
    </location>
</feature>
<evidence type="ECO:0000256" key="2">
    <source>
        <dbReference type="ARBA" id="ARBA00009236"/>
    </source>
</evidence>
<dbReference type="Gene3D" id="3.90.1150.10">
    <property type="entry name" value="Aspartate Aminotransferase, domain 1"/>
    <property type="match status" value="1"/>
</dbReference>
<dbReference type="Gene3D" id="3.40.640.10">
    <property type="entry name" value="Type I PLP-dependent aspartate aminotransferase-like (Major domain)"/>
    <property type="match status" value="1"/>
</dbReference>
<evidence type="ECO:0000256" key="6">
    <source>
        <dbReference type="RuleBase" id="RU004075"/>
    </source>
</evidence>
<evidence type="ECO:0000259" key="8">
    <source>
        <dbReference type="Pfam" id="PF00266"/>
    </source>
</evidence>
<dbReference type="GO" id="GO:0019265">
    <property type="term" value="P:glycine biosynthetic process, by transamination of glyoxylate"/>
    <property type="evidence" value="ECO:0007669"/>
    <property type="project" value="TreeGrafter"/>
</dbReference>
<evidence type="ECO:0000313" key="10">
    <source>
        <dbReference type="Proteomes" id="UP000070376"/>
    </source>
</evidence>
<dbReference type="PANTHER" id="PTHR21152:SF40">
    <property type="entry name" value="ALANINE--GLYOXYLATE AMINOTRANSFERASE"/>
    <property type="match status" value="1"/>
</dbReference>
<accession>A0A133KJV1</accession>
<name>A0A133KJV1_HEYCO</name>
<dbReference type="InterPro" id="IPR020578">
    <property type="entry name" value="Aminotrans_V_PyrdxlP_BS"/>
</dbReference>
<feature type="binding site" evidence="4">
    <location>
        <position position="366"/>
    </location>
    <ligand>
        <name>substrate</name>
    </ligand>
</feature>
<dbReference type="Pfam" id="PF00266">
    <property type="entry name" value="Aminotran_5"/>
    <property type="match status" value="1"/>
</dbReference>
<dbReference type="GO" id="GO:0004760">
    <property type="term" value="F:L-serine-pyruvate transaminase activity"/>
    <property type="evidence" value="ECO:0007669"/>
    <property type="project" value="TreeGrafter"/>
</dbReference>
<dbReference type="GO" id="GO:0008453">
    <property type="term" value="F:alanine-glyoxylate transaminase activity"/>
    <property type="evidence" value="ECO:0007669"/>
    <property type="project" value="TreeGrafter"/>
</dbReference>
<dbReference type="Proteomes" id="UP000070376">
    <property type="component" value="Unassembled WGS sequence"/>
</dbReference>
<dbReference type="InterPro" id="IPR000192">
    <property type="entry name" value="Aminotrans_V_dom"/>
</dbReference>
<dbReference type="PROSITE" id="PS00595">
    <property type="entry name" value="AA_TRANSFER_CLASS_5"/>
    <property type="match status" value="1"/>
</dbReference>
<dbReference type="InterPro" id="IPR024169">
    <property type="entry name" value="SP_NH2Trfase/AEP_transaminase"/>
</dbReference>
<comment type="similarity">
    <text evidence="2 6">Belongs to the class-V pyridoxal-phosphate-dependent aminotransferase family.</text>
</comment>
<organism evidence="9 10">
    <name type="scientific">Heyndrickxia coagulans</name>
    <name type="common">Weizmannia coagulans</name>
    <dbReference type="NCBI Taxonomy" id="1398"/>
    <lineage>
        <taxon>Bacteria</taxon>
        <taxon>Bacillati</taxon>
        <taxon>Bacillota</taxon>
        <taxon>Bacilli</taxon>
        <taxon>Bacillales</taxon>
        <taxon>Bacillaceae</taxon>
        <taxon>Heyndrickxia</taxon>
    </lineage>
</organism>
<feature type="domain" description="Aminotransferase class V" evidence="8">
    <location>
        <begin position="36"/>
        <end position="358"/>
    </location>
</feature>
<proteinExistence type="inferred from homology"/>
<evidence type="ECO:0000256" key="7">
    <source>
        <dbReference type="RuleBase" id="RU004504"/>
    </source>
</evidence>
<dbReference type="AlphaFoldDB" id="A0A133KJV1"/>
<evidence type="ECO:0000256" key="4">
    <source>
        <dbReference type="PIRSR" id="PIRSR000524-1"/>
    </source>
</evidence>
<comment type="caution">
    <text evidence="9">The sequence shown here is derived from an EMBL/GenBank/DDBJ whole genome shotgun (WGS) entry which is preliminary data.</text>
</comment>
<comment type="cofactor">
    <cofactor evidence="1 5 7">
        <name>pyridoxal 5'-phosphate</name>
        <dbReference type="ChEBI" id="CHEBI:597326"/>
    </cofactor>
</comment>
<dbReference type="PATRIC" id="fig|1398.22.peg.2507"/>
<dbReference type="PANTHER" id="PTHR21152">
    <property type="entry name" value="AMINOTRANSFERASE CLASS V"/>
    <property type="match status" value="1"/>
</dbReference>